<evidence type="ECO:0000313" key="6">
    <source>
        <dbReference type="Proteomes" id="UP000002007"/>
    </source>
</evidence>
<evidence type="ECO:0000256" key="2">
    <source>
        <dbReference type="ARBA" id="ARBA00022801"/>
    </source>
</evidence>
<dbReference type="STRING" id="288705.RSal33209_1935"/>
<keyword evidence="6" id="KW-1185">Reference proteome</keyword>
<evidence type="ECO:0000313" key="5">
    <source>
        <dbReference type="EMBL" id="ABY23668.1"/>
    </source>
</evidence>
<dbReference type="PROSITE" id="PS00122">
    <property type="entry name" value="CARBOXYLESTERASE_B_1"/>
    <property type="match status" value="1"/>
</dbReference>
<dbReference type="GO" id="GO:0003990">
    <property type="term" value="F:acetylcholinesterase activity"/>
    <property type="evidence" value="ECO:0007669"/>
    <property type="project" value="TreeGrafter"/>
</dbReference>
<accession>A9WQT9</accession>
<dbReference type="PANTHER" id="PTHR43918:SF4">
    <property type="entry name" value="CARBOXYLIC ESTER HYDROLASE"/>
    <property type="match status" value="1"/>
</dbReference>
<dbReference type="GO" id="GO:0005886">
    <property type="term" value="C:plasma membrane"/>
    <property type="evidence" value="ECO:0007669"/>
    <property type="project" value="TreeGrafter"/>
</dbReference>
<evidence type="ECO:0000256" key="1">
    <source>
        <dbReference type="ARBA" id="ARBA00005964"/>
    </source>
</evidence>
<keyword evidence="2 3" id="KW-0378">Hydrolase</keyword>
<dbReference type="Pfam" id="PF00135">
    <property type="entry name" value="COesterase"/>
    <property type="match status" value="1"/>
</dbReference>
<comment type="similarity">
    <text evidence="1 3">Belongs to the type-B carboxylesterase/lipase family.</text>
</comment>
<sequence length="233" mass="24869">MTLEQPIAATTSGPVRGVVQGAVAAFRGIPYAASPVGDLRFAPPQPHTSWNQLREAVHAGPSVPQGPSRLELVMGSRTARWDEDESLTVNVWSPSDFAGERSALPVLVWFHGGGFSSGSGGWDWYDGARLAELGNIVVVTANYRLGALGNLWCPEICAENLGTQDQIAVLRWVRENIAAFGGDSQAVTVGGQSAGAFAAFQLALNPESAHMIRRVIAQSNPWVARCTRSDTRC</sequence>
<protein>
    <recommendedName>
        <fullName evidence="3">Carboxylic ester hydrolase</fullName>
        <ecNumber evidence="3">3.1.1.-</ecNumber>
    </recommendedName>
</protein>
<name>A9WQT9_RENSM</name>
<dbReference type="EMBL" id="CP000910">
    <property type="protein sequence ID" value="ABY23668.1"/>
    <property type="molecule type" value="Genomic_DNA"/>
</dbReference>
<dbReference type="GO" id="GO:0019695">
    <property type="term" value="P:choline metabolic process"/>
    <property type="evidence" value="ECO:0007669"/>
    <property type="project" value="TreeGrafter"/>
</dbReference>
<dbReference type="HOGENOM" id="CLU_006586_4_2_11"/>
<proteinExistence type="inferred from homology"/>
<dbReference type="eggNOG" id="COG2272">
    <property type="taxonomic scope" value="Bacteria"/>
</dbReference>
<dbReference type="PANTHER" id="PTHR43918">
    <property type="entry name" value="ACETYLCHOLINESTERASE"/>
    <property type="match status" value="1"/>
</dbReference>
<dbReference type="SUPFAM" id="SSF53474">
    <property type="entry name" value="alpha/beta-Hydrolases"/>
    <property type="match status" value="1"/>
</dbReference>
<organism evidence="5 6">
    <name type="scientific">Renibacterium salmoninarum (strain ATCC 33209 / DSM 20767 / JCM 11484 / NBRC 15589 / NCIMB 2235)</name>
    <dbReference type="NCBI Taxonomy" id="288705"/>
    <lineage>
        <taxon>Bacteria</taxon>
        <taxon>Bacillati</taxon>
        <taxon>Actinomycetota</taxon>
        <taxon>Actinomycetes</taxon>
        <taxon>Micrococcales</taxon>
        <taxon>Micrococcaceae</taxon>
        <taxon>Renibacterium</taxon>
    </lineage>
</organism>
<dbReference type="InterPro" id="IPR029058">
    <property type="entry name" value="AB_hydrolase_fold"/>
</dbReference>
<dbReference type="AlphaFoldDB" id="A9WQT9"/>
<dbReference type="Proteomes" id="UP000002007">
    <property type="component" value="Chromosome"/>
</dbReference>
<dbReference type="InterPro" id="IPR050654">
    <property type="entry name" value="AChE-related_enzymes"/>
</dbReference>
<dbReference type="GO" id="GO:0005615">
    <property type="term" value="C:extracellular space"/>
    <property type="evidence" value="ECO:0007669"/>
    <property type="project" value="TreeGrafter"/>
</dbReference>
<feature type="domain" description="Carboxylesterase type B" evidence="4">
    <location>
        <begin position="5"/>
        <end position="221"/>
    </location>
</feature>
<dbReference type="GO" id="GO:0006581">
    <property type="term" value="P:acetylcholine catabolic process"/>
    <property type="evidence" value="ECO:0007669"/>
    <property type="project" value="TreeGrafter"/>
</dbReference>
<reference evidence="6" key="1">
    <citation type="journal article" date="2008" name="J. Bacteriol.">
        <title>Genome sequence of the fish pathogen Renibacterium salmoninarum suggests reductive evolution away from an environmental Arthrobacter ancestor.</title>
        <authorList>
            <person name="Wiens G.D."/>
            <person name="Rockey D.D."/>
            <person name="Wu Z."/>
            <person name="Chang J."/>
            <person name="Levy R."/>
            <person name="Crane S."/>
            <person name="Chen D.S."/>
            <person name="Capri G.R."/>
            <person name="Burnett J.R."/>
            <person name="Sudheesh P.S."/>
            <person name="Schipma M.J."/>
            <person name="Burd H."/>
            <person name="Bhattacharyya A."/>
            <person name="Rhodes L.D."/>
            <person name="Kaul R."/>
            <person name="Strom M.S."/>
        </authorList>
    </citation>
    <scope>NUCLEOTIDE SEQUENCE [LARGE SCALE GENOMIC DNA]</scope>
    <source>
        <strain evidence="6">ATCC 33209 / DSM 20767 / JCM 11484 / NBRC 15589 / NCIMB 2235</strain>
    </source>
</reference>
<dbReference type="InterPro" id="IPR019826">
    <property type="entry name" value="Carboxylesterase_B_AS"/>
</dbReference>
<evidence type="ECO:0000256" key="3">
    <source>
        <dbReference type="RuleBase" id="RU361235"/>
    </source>
</evidence>
<dbReference type="InterPro" id="IPR002018">
    <property type="entry name" value="CarbesteraseB"/>
</dbReference>
<dbReference type="RefSeq" id="WP_012245338.1">
    <property type="nucleotide sequence ID" value="NC_010168.1"/>
</dbReference>
<dbReference type="EC" id="3.1.1.-" evidence="3"/>
<evidence type="ECO:0000259" key="4">
    <source>
        <dbReference type="Pfam" id="PF00135"/>
    </source>
</evidence>
<gene>
    <name evidence="5" type="ordered locus">RSal33209_1935</name>
</gene>
<dbReference type="KEGG" id="rsa:RSal33209_1935"/>
<dbReference type="Gene3D" id="3.40.50.1820">
    <property type="entry name" value="alpha/beta hydrolase"/>
    <property type="match status" value="1"/>
</dbReference>